<comment type="caution">
    <text evidence="1">The sequence shown here is derived from an EMBL/GenBank/DDBJ whole genome shotgun (WGS) entry which is preliminary data.</text>
</comment>
<gene>
    <name evidence="1" type="ORF">UPYG_G00001830</name>
</gene>
<dbReference type="Proteomes" id="UP001557470">
    <property type="component" value="Unassembled WGS sequence"/>
</dbReference>
<reference evidence="1 2" key="1">
    <citation type="submission" date="2024-06" db="EMBL/GenBank/DDBJ databases">
        <authorList>
            <person name="Pan Q."/>
            <person name="Wen M."/>
            <person name="Jouanno E."/>
            <person name="Zahm M."/>
            <person name="Klopp C."/>
            <person name="Cabau C."/>
            <person name="Louis A."/>
            <person name="Berthelot C."/>
            <person name="Parey E."/>
            <person name="Roest Crollius H."/>
            <person name="Montfort J."/>
            <person name="Robinson-Rechavi M."/>
            <person name="Bouchez O."/>
            <person name="Lampietro C."/>
            <person name="Lopez Roques C."/>
            <person name="Donnadieu C."/>
            <person name="Postlethwait J."/>
            <person name="Bobe J."/>
            <person name="Verreycken H."/>
            <person name="Guiguen Y."/>
        </authorList>
    </citation>
    <scope>NUCLEOTIDE SEQUENCE [LARGE SCALE GENOMIC DNA]</scope>
    <source>
        <strain evidence="1">Up_M1</strain>
        <tissue evidence="1">Testis</tissue>
    </source>
</reference>
<evidence type="ECO:0000313" key="2">
    <source>
        <dbReference type="Proteomes" id="UP001557470"/>
    </source>
</evidence>
<keyword evidence="2" id="KW-1185">Reference proteome</keyword>
<sequence length="59" mass="6897">MSLHRTYLKESKEPARFRPLLHLPSTVRLLLRDVSPVLDLHQRKPLPPANMIHSTMSRD</sequence>
<organism evidence="1 2">
    <name type="scientific">Umbra pygmaea</name>
    <name type="common">Eastern mudminnow</name>
    <dbReference type="NCBI Taxonomy" id="75934"/>
    <lineage>
        <taxon>Eukaryota</taxon>
        <taxon>Metazoa</taxon>
        <taxon>Chordata</taxon>
        <taxon>Craniata</taxon>
        <taxon>Vertebrata</taxon>
        <taxon>Euteleostomi</taxon>
        <taxon>Actinopterygii</taxon>
        <taxon>Neopterygii</taxon>
        <taxon>Teleostei</taxon>
        <taxon>Protacanthopterygii</taxon>
        <taxon>Esociformes</taxon>
        <taxon>Umbridae</taxon>
        <taxon>Umbra</taxon>
    </lineage>
</organism>
<protein>
    <submittedName>
        <fullName evidence="1">Uncharacterized protein</fullName>
    </submittedName>
</protein>
<dbReference type="EMBL" id="JAGEUA010000001">
    <property type="protein sequence ID" value="KAL1020569.1"/>
    <property type="molecule type" value="Genomic_DNA"/>
</dbReference>
<evidence type="ECO:0000313" key="1">
    <source>
        <dbReference type="EMBL" id="KAL1020569.1"/>
    </source>
</evidence>
<proteinExistence type="predicted"/>
<accession>A0ABD0XGJ8</accession>
<name>A0ABD0XGJ8_UMBPY</name>
<dbReference type="AlphaFoldDB" id="A0ABD0XGJ8"/>